<feature type="transmembrane region" description="Helical" evidence="1">
    <location>
        <begin position="10"/>
        <end position="27"/>
    </location>
</feature>
<accession>D9S2Y0</accession>
<gene>
    <name evidence="2" type="ordered locus">Toce_0995</name>
</gene>
<evidence type="ECO:0000313" key="2">
    <source>
        <dbReference type="EMBL" id="ADL07757.1"/>
    </source>
</evidence>
<name>D9S2Y0_THEOJ</name>
<dbReference type="AlphaFoldDB" id="D9S2Y0"/>
<dbReference type="Proteomes" id="UP000000272">
    <property type="component" value="Chromosome"/>
</dbReference>
<dbReference type="HOGENOM" id="CLU_3190097_0_0_9"/>
<evidence type="ECO:0000313" key="3">
    <source>
        <dbReference type="Proteomes" id="UP000000272"/>
    </source>
</evidence>
<protein>
    <submittedName>
        <fullName evidence="2">Uncharacterized protein</fullName>
    </submittedName>
</protein>
<dbReference type="EMBL" id="CP002131">
    <property type="protein sequence ID" value="ADL07757.1"/>
    <property type="molecule type" value="Genomic_DNA"/>
</dbReference>
<evidence type="ECO:0000256" key="1">
    <source>
        <dbReference type="SAM" id="Phobius"/>
    </source>
</evidence>
<dbReference type="KEGG" id="toc:Toce_0995"/>
<keyword evidence="1" id="KW-1133">Transmembrane helix</keyword>
<proteinExistence type="predicted"/>
<organism evidence="2 3">
    <name type="scientific">Thermosediminibacter oceani (strain ATCC BAA-1034 / DSM 16646 / JW/IW-1228P)</name>
    <dbReference type="NCBI Taxonomy" id="555079"/>
    <lineage>
        <taxon>Bacteria</taxon>
        <taxon>Bacillati</taxon>
        <taxon>Bacillota</taxon>
        <taxon>Clostridia</taxon>
        <taxon>Thermosediminibacterales</taxon>
        <taxon>Thermosediminibacteraceae</taxon>
        <taxon>Thermosediminibacter</taxon>
    </lineage>
</organism>
<keyword evidence="1" id="KW-0472">Membrane</keyword>
<reference evidence="2 3" key="1">
    <citation type="journal article" date="2010" name="Stand. Genomic Sci.">
        <title>Complete genome sequence of Thermosediminibacter oceani type strain (JW/IW-1228P).</title>
        <authorList>
            <person name="Pitluck S."/>
            <person name="Yasawong M."/>
            <person name="Munk C."/>
            <person name="Nolan M."/>
            <person name="Lapidus A."/>
            <person name="Lucas S."/>
            <person name="Glavina Del Rio T."/>
            <person name="Tice H."/>
            <person name="Cheng J.F."/>
            <person name="Bruce D."/>
            <person name="Detter C."/>
            <person name="Tapia R."/>
            <person name="Han C."/>
            <person name="Goodwin L."/>
            <person name="Liolios K."/>
            <person name="Ivanova N."/>
            <person name="Mavromatis K."/>
            <person name="Mikhailova N."/>
            <person name="Pati A."/>
            <person name="Chen A."/>
            <person name="Palaniappan K."/>
            <person name="Land M."/>
            <person name="Hauser L."/>
            <person name="Chang Y.J."/>
            <person name="Jeffries C.D."/>
            <person name="Rohde M."/>
            <person name="Spring S."/>
            <person name="Sikorski J."/>
            <person name="Goker M."/>
            <person name="Woyke T."/>
            <person name="Bristow J."/>
            <person name="Eisen J.A."/>
            <person name="Markowitz V."/>
            <person name="Hugenholtz P."/>
            <person name="Kyrpides N.C."/>
            <person name="Klenk H.P."/>
        </authorList>
    </citation>
    <scope>NUCLEOTIDE SEQUENCE [LARGE SCALE GENOMIC DNA]</scope>
    <source>
        <strain evidence="3">ATCC BAA-1034 / DSM 16646 / JW/IW-1228P</strain>
    </source>
</reference>
<keyword evidence="3" id="KW-1185">Reference proteome</keyword>
<sequence>MDKSRLSQKAYLIGSILLGLIFIAYYIDITDALSGWTWNPIRELSI</sequence>
<keyword evidence="1" id="KW-0812">Transmembrane</keyword>